<name>A0A852ZW81_9ACTN</name>
<evidence type="ECO:0000313" key="2">
    <source>
        <dbReference type="EMBL" id="NYH93569.1"/>
    </source>
</evidence>
<gene>
    <name evidence="2" type="ORF">F4554_006207</name>
</gene>
<evidence type="ECO:0000313" key="3">
    <source>
        <dbReference type="Proteomes" id="UP000579605"/>
    </source>
</evidence>
<reference evidence="2 3" key="1">
    <citation type="submission" date="2020-07" db="EMBL/GenBank/DDBJ databases">
        <title>Sequencing the genomes of 1000 actinobacteria strains.</title>
        <authorList>
            <person name="Klenk H.-P."/>
        </authorList>
    </citation>
    <scope>NUCLEOTIDE SEQUENCE [LARGE SCALE GENOMIC DNA]</scope>
    <source>
        <strain evidence="2 3">DSM 18448</strain>
    </source>
</reference>
<evidence type="ECO:0008006" key="4">
    <source>
        <dbReference type="Google" id="ProtNLM"/>
    </source>
</evidence>
<proteinExistence type="predicted"/>
<feature type="region of interest" description="Disordered" evidence="1">
    <location>
        <begin position="208"/>
        <end position="240"/>
    </location>
</feature>
<dbReference type="RefSeq" id="WP_179791075.1">
    <property type="nucleotide sequence ID" value="NZ_BAAARR010000012.1"/>
</dbReference>
<dbReference type="EMBL" id="JACBZH010000001">
    <property type="protein sequence ID" value="NYH93569.1"/>
    <property type="molecule type" value="Genomic_DNA"/>
</dbReference>
<dbReference type="AlphaFoldDB" id="A0A852ZW81"/>
<feature type="compositionally biased region" description="Basic and acidic residues" evidence="1">
    <location>
        <begin position="208"/>
        <end position="227"/>
    </location>
</feature>
<protein>
    <recommendedName>
        <fullName evidence="4">Polyketide cyclase / dehydrase and lipid transport</fullName>
    </recommendedName>
</protein>
<feature type="region of interest" description="Disordered" evidence="1">
    <location>
        <begin position="267"/>
        <end position="293"/>
    </location>
</feature>
<sequence length="694" mass="77026">MPGATRAKTKRPTKAQLATALDRMLPAARMVEIDTVDLALSPEETWEVIRHGDLFAHSRMVRAISTLRRVPERLGSPARQPGVQVLAEDSPHEMVVGAVGKVWRARIALVEVSSAKAFMEFDRPGFVKAAWALRLVPLDDRATRVTLEVRADATDAATWRRFRRYLRLFGPGSRLLRRRMMAGLGRAHGPKGEEVRTDGVVPDELRTDELRAEETRAGELRADEARTAEGGTPGELTEVDRGGRGVTAVVGAAGTVAGGLVRRLTRPRHRAAKPRRAPDAARALPGDELMPDADGQLTQEVTVDARPTTIWPWLVQMGTGRAGFYSLDLLDNAGRRSARELHPEFQDLRVGDLIPATPDGGAGFDVLVLHPARVLVLGGLVDRLSNTQLPFAASRPERFWQATWAFVLEPLDDDTTRLTARMRMAFGARGRLHTRWISPLHHLAQNHQLRRLAARAEGRLPRDDWRDVTAGLGGATRMAAGVATPFLRGRRRTWGLAADDPAAGRDRTYPGDHLIPDPRWGFTHAIEINAPVERVWPWVQQVGADRAGFYSYQWLENLVGCRIRNAETLHPEWTAEEGGELLVHPGVMPLRLVTVSPGRSFVAYVDDESAREEGRPWARATWLLALEPLNARRTRFLSRFRADSSEDLVTRLTFGPSLLEPISVVMDQAMLRGVKERAERQPGPLVPRPRPGDD</sequence>
<feature type="compositionally biased region" description="Pro residues" evidence="1">
    <location>
        <begin position="684"/>
        <end position="694"/>
    </location>
</feature>
<keyword evidence="3" id="KW-1185">Reference proteome</keyword>
<accession>A0A852ZW81</accession>
<comment type="caution">
    <text evidence="2">The sequence shown here is derived from an EMBL/GenBank/DDBJ whole genome shotgun (WGS) entry which is preliminary data.</text>
</comment>
<dbReference type="Proteomes" id="UP000579605">
    <property type="component" value="Unassembled WGS sequence"/>
</dbReference>
<organism evidence="2 3">
    <name type="scientific">Actinopolymorpha rutila</name>
    <dbReference type="NCBI Taxonomy" id="446787"/>
    <lineage>
        <taxon>Bacteria</taxon>
        <taxon>Bacillati</taxon>
        <taxon>Actinomycetota</taxon>
        <taxon>Actinomycetes</taxon>
        <taxon>Propionibacteriales</taxon>
        <taxon>Actinopolymorphaceae</taxon>
        <taxon>Actinopolymorpha</taxon>
    </lineage>
</organism>
<evidence type="ECO:0000256" key="1">
    <source>
        <dbReference type="SAM" id="MobiDB-lite"/>
    </source>
</evidence>
<feature type="region of interest" description="Disordered" evidence="1">
    <location>
        <begin position="675"/>
        <end position="694"/>
    </location>
</feature>
<dbReference type="SUPFAM" id="SSF55961">
    <property type="entry name" value="Bet v1-like"/>
    <property type="match status" value="2"/>
</dbReference>